<dbReference type="EMBL" id="LFZO01000037">
    <property type="protein sequence ID" value="KXT16432.1"/>
    <property type="molecule type" value="Genomic_DNA"/>
</dbReference>
<name>A0A139IPA9_9PEZI</name>
<reference evidence="1 2" key="1">
    <citation type="submission" date="2015-07" db="EMBL/GenBank/DDBJ databases">
        <title>Comparative genomics of the Sigatoka disease complex on banana suggests a link between parallel evolutionary changes in Pseudocercospora fijiensis and Pseudocercospora eumusae and increased virulence on the banana host.</title>
        <authorList>
            <person name="Chang T.-C."/>
            <person name="Salvucci A."/>
            <person name="Crous P.W."/>
            <person name="Stergiopoulos I."/>
        </authorList>
    </citation>
    <scope>NUCLEOTIDE SEQUENCE [LARGE SCALE GENOMIC DNA]</scope>
    <source>
        <strain evidence="1 2">CBS 116634</strain>
    </source>
</reference>
<sequence length="161" mass="17923">MDIVGQAPWSGRIILWVRSSSGQNQTAGLWHLPLQHIVAVHDRDNVPCRNATIHRQKPPDATVWVPQCHKAGPKRSQARGQGSVASTSQVEKVWLALKARHAVDELVGGIVQAVASTFDFCMARRSHRRHHLLRLHSRTNFAEAVARVTGHLHNAIPSRNE</sequence>
<proteinExistence type="predicted"/>
<evidence type="ECO:0000313" key="2">
    <source>
        <dbReference type="Proteomes" id="UP000073492"/>
    </source>
</evidence>
<protein>
    <submittedName>
        <fullName evidence="1">Uncharacterized protein</fullName>
    </submittedName>
</protein>
<accession>A0A139IPA9</accession>
<gene>
    <name evidence="1" type="ORF">AC579_5146</name>
</gene>
<keyword evidence="2" id="KW-1185">Reference proteome</keyword>
<evidence type="ECO:0000313" key="1">
    <source>
        <dbReference type="EMBL" id="KXT16432.1"/>
    </source>
</evidence>
<dbReference type="Proteomes" id="UP000073492">
    <property type="component" value="Unassembled WGS sequence"/>
</dbReference>
<comment type="caution">
    <text evidence="1">The sequence shown here is derived from an EMBL/GenBank/DDBJ whole genome shotgun (WGS) entry which is preliminary data.</text>
</comment>
<organism evidence="1 2">
    <name type="scientific">Pseudocercospora musae</name>
    <dbReference type="NCBI Taxonomy" id="113226"/>
    <lineage>
        <taxon>Eukaryota</taxon>
        <taxon>Fungi</taxon>
        <taxon>Dikarya</taxon>
        <taxon>Ascomycota</taxon>
        <taxon>Pezizomycotina</taxon>
        <taxon>Dothideomycetes</taxon>
        <taxon>Dothideomycetidae</taxon>
        <taxon>Mycosphaerellales</taxon>
        <taxon>Mycosphaerellaceae</taxon>
        <taxon>Pseudocercospora</taxon>
    </lineage>
</organism>
<dbReference type="AlphaFoldDB" id="A0A139IPA9"/>